<dbReference type="EMBL" id="NBNE01000848">
    <property type="protein sequence ID" value="OWZ16909.1"/>
    <property type="molecule type" value="Genomic_DNA"/>
</dbReference>
<dbReference type="Proteomes" id="UP000198211">
    <property type="component" value="Unassembled WGS sequence"/>
</dbReference>
<evidence type="ECO:0000313" key="3">
    <source>
        <dbReference type="Proteomes" id="UP000198211"/>
    </source>
</evidence>
<name>A0A225WIH0_9STRA</name>
<proteinExistence type="predicted"/>
<evidence type="ECO:0000313" key="2">
    <source>
        <dbReference type="EMBL" id="OWZ16909.1"/>
    </source>
</evidence>
<evidence type="ECO:0000256" key="1">
    <source>
        <dbReference type="SAM" id="MobiDB-lite"/>
    </source>
</evidence>
<reference evidence="3" key="1">
    <citation type="submission" date="2017-03" db="EMBL/GenBank/DDBJ databases">
        <title>Phytopthora megakarya and P. palmivora, two closely related causual agents of cacao black pod achieved similar genome size and gene model numbers by different mechanisms.</title>
        <authorList>
            <person name="Ali S."/>
            <person name="Shao J."/>
            <person name="Larry D.J."/>
            <person name="Kronmiller B."/>
            <person name="Shen D."/>
            <person name="Strem M.D."/>
            <person name="Melnick R.L."/>
            <person name="Guiltinan M.J."/>
            <person name="Tyler B.M."/>
            <person name="Meinhardt L.W."/>
            <person name="Bailey B.A."/>
        </authorList>
    </citation>
    <scope>NUCLEOTIDE SEQUENCE [LARGE SCALE GENOMIC DNA]</scope>
    <source>
        <strain evidence="3">zdho120</strain>
    </source>
</reference>
<keyword evidence="3" id="KW-1185">Reference proteome</keyword>
<feature type="region of interest" description="Disordered" evidence="1">
    <location>
        <begin position="675"/>
        <end position="701"/>
    </location>
</feature>
<protein>
    <submittedName>
        <fullName evidence="2">Uncharacterized protein</fullName>
    </submittedName>
</protein>
<feature type="region of interest" description="Disordered" evidence="1">
    <location>
        <begin position="713"/>
        <end position="747"/>
    </location>
</feature>
<comment type="caution">
    <text evidence="2">The sequence shown here is derived from an EMBL/GenBank/DDBJ whole genome shotgun (WGS) entry which is preliminary data.</text>
</comment>
<organism evidence="2 3">
    <name type="scientific">Phytophthora megakarya</name>
    <dbReference type="NCBI Taxonomy" id="4795"/>
    <lineage>
        <taxon>Eukaryota</taxon>
        <taxon>Sar</taxon>
        <taxon>Stramenopiles</taxon>
        <taxon>Oomycota</taxon>
        <taxon>Peronosporomycetes</taxon>
        <taxon>Peronosporales</taxon>
        <taxon>Peronosporaceae</taxon>
        <taxon>Phytophthora</taxon>
    </lineage>
</organism>
<dbReference type="AlphaFoldDB" id="A0A225WIH0"/>
<feature type="region of interest" description="Disordered" evidence="1">
    <location>
        <begin position="296"/>
        <end position="343"/>
    </location>
</feature>
<sequence length="768" mass="83526">MCELAKLVVGMARQPPARVNSYLDQRLDSASTVQEVLAAAVAPHRFFPQDELDAERGLANEVQLRTAAEADTMRYVIQERERMKAGLTAENASLRRANSVLRKNSGEHGLNIDALILSTAGLFASGLDWELLGLEVVARGDHSKGSVRSQETSPLRYAFCWSTFATKEPSGTDNSVEVDFDVSSPVDEVKSLQLPAQDDKAKSLGVPGHFSAGLAPPSRPPVEILDLTSDDAVGPSRKKASSPFSSPIVSYFPHKDGRPRRSSSVASELRMKGSLEKELADDGFMLGLTAEDSVAGGMSSAQRKRASHSSASPAGARAVGISTQPAPTSRHESGVGIQGGSRPRRQTHLFTATVTARRGTDTSAFAPAATVVSRAVNSRKLTATAERFLEPGFAAVRAQNAWCQMLNVSLSESAPKDHVSPLDFAFLALMYNVYSARHPWRVLFDHMPDEPLTFDLGKLVQGVRIYIRASGHGGLVLMWRRFSGHCYEDNEKIDLCVAFWEHRHWLRVPALDNAIRKFKEDPLDPFTHVILGLWHHLNLEHRADLLHQQIDQLWEWCTGAGGRTLTLPTEVLLEPSYLQYSTEVLEWAPATKDWFRELRVLEAKQRWRNGWIDAPAEHPYNTTYAPCNPTASHFVPTSMTRQAVISDIVVDQSLADADLVAPWINKVTTAVGITESSPAGTAEESSVGAENAPPASVEPAEALNEDSFSFVPVETAASGPGSAATESSATPAGVEVPAHNAEEPPSDIVLAPFEMLVQIATSERLASE</sequence>
<feature type="region of interest" description="Disordered" evidence="1">
    <location>
        <begin position="250"/>
        <end position="271"/>
    </location>
</feature>
<accession>A0A225WIH0</accession>
<gene>
    <name evidence="2" type="ORF">PHMEG_0009232</name>
</gene>